<sequence length="152" mass="17099">MDRFVSDFTFVHAARLSHRCCGISRPGCCSGGGLFCRGAWSSFRRIGLLQVTVVASPQPQRCAACSGKHSTFKGYRPDPLESFFGLELARAVYGSALRKKLVEHTHHGRLVRCGVPVAWLALYIMLLRLPHHVTCRESNERIHERIRAHTEQ</sequence>
<proteinExistence type="predicted"/>
<reference evidence="1 2" key="1">
    <citation type="journal article" date="2019" name="Nat. Ecol. Evol.">
        <title>Megaphylogeny resolves global patterns of mushroom evolution.</title>
        <authorList>
            <person name="Varga T."/>
            <person name="Krizsan K."/>
            <person name="Foldi C."/>
            <person name="Dima B."/>
            <person name="Sanchez-Garcia M."/>
            <person name="Sanchez-Ramirez S."/>
            <person name="Szollosi G.J."/>
            <person name="Szarkandi J.G."/>
            <person name="Papp V."/>
            <person name="Albert L."/>
            <person name="Andreopoulos W."/>
            <person name="Angelini C."/>
            <person name="Antonin V."/>
            <person name="Barry K.W."/>
            <person name="Bougher N.L."/>
            <person name="Buchanan P."/>
            <person name="Buyck B."/>
            <person name="Bense V."/>
            <person name="Catcheside P."/>
            <person name="Chovatia M."/>
            <person name="Cooper J."/>
            <person name="Damon W."/>
            <person name="Desjardin D."/>
            <person name="Finy P."/>
            <person name="Geml J."/>
            <person name="Haridas S."/>
            <person name="Hughes K."/>
            <person name="Justo A."/>
            <person name="Karasinski D."/>
            <person name="Kautmanova I."/>
            <person name="Kiss B."/>
            <person name="Kocsube S."/>
            <person name="Kotiranta H."/>
            <person name="LaButti K.M."/>
            <person name="Lechner B.E."/>
            <person name="Liimatainen K."/>
            <person name="Lipzen A."/>
            <person name="Lukacs Z."/>
            <person name="Mihaltcheva S."/>
            <person name="Morgado L.N."/>
            <person name="Niskanen T."/>
            <person name="Noordeloos M.E."/>
            <person name="Ohm R.A."/>
            <person name="Ortiz-Santana B."/>
            <person name="Ovrebo C."/>
            <person name="Racz N."/>
            <person name="Riley R."/>
            <person name="Savchenko A."/>
            <person name="Shiryaev A."/>
            <person name="Soop K."/>
            <person name="Spirin V."/>
            <person name="Szebenyi C."/>
            <person name="Tomsovsky M."/>
            <person name="Tulloss R.E."/>
            <person name="Uehling J."/>
            <person name="Grigoriev I.V."/>
            <person name="Vagvolgyi C."/>
            <person name="Papp T."/>
            <person name="Martin F.M."/>
            <person name="Miettinen O."/>
            <person name="Hibbett D.S."/>
            <person name="Nagy L.G."/>
        </authorList>
    </citation>
    <scope>NUCLEOTIDE SEQUENCE [LARGE SCALE GENOMIC DNA]</scope>
    <source>
        <strain evidence="1 2">OMC1185</strain>
    </source>
</reference>
<name>A0A5C3MP23_9AGAM</name>
<organism evidence="1 2">
    <name type="scientific">Heliocybe sulcata</name>
    <dbReference type="NCBI Taxonomy" id="5364"/>
    <lineage>
        <taxon>Eukaryota</taxon>
        <taxon>Fungi</taxon>
        <taxon>Dikarya</taxon>
        <taxon>Basidiomycota</taxon>
        <taxon>Agaricomycotina</taxon>
        <taxon>Agaricomycetes</taxon>
        <taxon>Gloeophyllales</taxon>
        <taxon>Gloeophyllaceae</taxon>
        <taxon>Heliocybe</taxon>
    </lineage>
</organism>
<accession>A0A5C3MP23</accession>
<evidence type="ECO:0000313" key="1">
    <source>
        <dbReference type="EMBL" id="TFK46730.1"/>
    </source>
</evidence>
<dbReference type="AlphaFoldDB" id="A0A5C3MP23"/>
<protein>
    <submittedName>
        <fullName evidence="1">Uncharacterized protein</fullName>
    </submittedName>
</protein>
<dbReference type="EMBL" id="ML213528">
    <property type="protein sequence ID" value="TFK46730.1"/>
    <property type="molecule type" value="Genomic_DNA"/>
</dbReference>
<evidence type="ECO:0000313" key="2">
    <source>
        <dbReference type="Proteomes" id="UP000305948"/>
    </source>
</evidence>
<gene>
    <name evidence="1" type="ORF">OE88DRAFT_890646</name>
</gene>
<dbReference type="Proteomes" id="UP000305948">
    <property type="component" value="Unassembled WGS sequence"/>
</dbReference>
<keyword evidence="2" id="KW-1185">Reference proteome</keyword>